<evidence type="ECO:0000256" key="4">
    <source>
        <dbReference type="ARBA" id="ARBA00012944"/>
    </source>
</evidence>
<evidence type="ECO:0000256" key="13">
    <source>
        <dbReference type="ARBA" id="ARBA00023075"/>
    </source>
</evidence>
<feature type="transmembrane region" description="Helical" evidence="17">
    <location>
        <begin position="211"/>
        <end position="233"/>
    </location>
</feature>
<geneLocation type="mitochondrion" evidence="19"/>
<feature type="transmembrane region" description="Helical" evidence="17">
    <location>
        <begin position="364"/>
        <end position="395"/>
    </location>
</feature>
<evidence type="ECO:0000256" key="3">
    <source>
        <dbReference type="ARBA" id="ARBA00009025"/>
    </source>
</evidence>
<accession>A0AAU6QE56</accession>
<comment type="function">
    <text evidence="17">Core subunit of the mitochondrial membrane respiratory chain NADH dehydrogenase (Complex I) which catalyzes electron transfer from NADH through the respiratory chain, using ubiquinone as an electron acceptor. Essential for the catalytic activity and assembly of complex I.</text>
</comment>
<keyword evidence="12 17" id="KW-0520">NAD</keyword>
<feature type="transmembrane region" description="Helical" evidence="17">
    <location>
        <begin position="292"/>
        <end position="313"/>
    </location>
</feature>
<evidence type="ECO:0000256" key="17">
    <source>
        <dbReference type="RuleBase" id="RU003297"/>
    </source>
</evidence>
<organism evidence="19">
    <name type="scientific">Arrenurus rostratus</name>
    <dbReference type="NCBI Taxonomy" id="3136836"/>
    <lineage>
        <taxon>Eukaryota</taxon>
        <taxon>Metazoa</taxon>
        <taxon>Ecdysozoa</taxon>
        <taxon>Arthropoda</taxon>
        <taxon>Chelicerata</taxon>
        <taxon>Arachnida</taxon>
        <taxon>Acari</taxon>
        <taxon>Acariformes</taxon>
        <taxon>Trombidiformes</taxon>
        <taxon>Prostigmata</taxon>
        <taxon>Anystina</taxon>
        <taxon>Parasitengona</taxon>
        <taxon>Hydracarina</taxon>
        <taxon>Arrenuroidea</taxon>
        <taxon>Arrenuridae</taxon>
        <taxon>Arrenurus</taxon>
    </lineage>
</organism>
<feature type="transmembrane region" description="Helical" evidence="17">
    <location>
        <begin position="176"/>
        <end position="199"/>
    </location>
</feature>
<dbReference type="GO" id="GO:0042773">
    <property type="term" value="P:ATP synthesis coupled electron transport"/>
    <property type="evidence" value="ECO:0007669"/>
    <property type="project" value="InterPro"/>
</dbReference>
<feature type="transmembrane region" description="Helical" evidence="17">
    <location>
        <begin position="7"/>
        <end position="40"/>
    </location>
</feature>
<dbReference type="InterPro" id="IPR001750">
    <property type="entry name" value="ND/Mrp_TM"/>
</dbReference>
<protein>
    <recommendedName>
        <fullName evidence="5 17">NADH-ubiquinone oxidoreductase chain 4</fullName>
        <ecNumber evidence="4 17">7.1.1.2</ecNumber>
    </recommendedName>
</protein>
<keyword evidence="14 17" id="KW-0496">Mitochondrion</keyword>
<dbReference type="InterPro" id="IPR003918">
    <property type="entry name" value="NADH_UbQ_OxRdtase"/>
</dbReference>
<evidence type="ECO:0000313" key="19">
    <source>
        <dbReference type="EMBL" id="WYM45482.1"/>
    </source>
</evidence>
<evidence type="ECO:0000256" key="2">
    <source>
        <dbReference type="ARBA" id="ARBA00004225"/>
    </source>
</evidence>
<sequence>MGFFFILPLIFFSSFFMFFWETFSLVSFVFMYFMIIGYSYEFSLFYFEYLNWFMLLLALVIMTFMYVGNSVFFYEFFSKKFLFLLLFFMLFSVYLLFMCGGMFMFYLTFEFSIIPIFFLICGWGFNFERFSAAFYMMIYTLFFSLPFLIFLCLTIGDLKIMNFFSSFYLKSFSIDCFFSFFSLMMFFVKLPSFFFHLWLPKAHVEAPVIGSMILAGLLLKLGSYGILVYLPFIFFEVSYYVEFIGCWAILGGLYASFICFRQIDIKKMIAYMSISHMGIIMAVMFFSWSFSFWGILVMMIAHGFCSSGMFFLLNSFYERFYSRSLFVLKGGSYILSGLILWFFMIVSCNISAPPSMNFFSELILLFSVSFFSLKVVFFLLTLMFVGSICSFHMYVSMTHGSYLGSYYFENLSVREHLILYYHLIPLSFSFLFF</sequence>
<gene>
    <name evidence="19" type="primary">ND4</name>
</gene>
<evidence type="ECO:0000256" key="9">
    <source>
        <dbReference type="ARBA" id="ARBA00022967"/>
    </source>
</evidence>
<feature type="domain" description="NADH:quinone oxidoreductase/Mrp antiporter transmembrane" evidence="18">
    <location>
        <begin position="102"/>
        <end position="379"/>
    </location>
</feature>
<evidence type="ECO:0000256" key="11">
    <source>
        <dbReference type="ARBA" id="ARBA00022989"/>
    </source>
</evidence>
<feature type="transmembrane region" description="Helical" evidence="17">
    <location>
        <begin position="52"/>
        <end position="74"/>
    </location>
</feature>
<comment type="function">
    <text evidence="1">Core subunit of the mitochondrial membrane respiratory chain NADH dehydrogenase (Complex I) that is believed to belong to the minimal assembly required for catalysis. Complex I functions in the transfer of electrons from NADH to the respiratory chain. The immediate electron acceptor for the enzyme is believed to be ubiquinone.</text>
</comment>
<comment type="catalytic activity">
    <reaction evidence="16 17">
        <text>a ubiquinone + NADH + 5 H(+)(in) = a ubiquinol + NAD(+) + 4 H(+)(out)</text>
        <dbReference type="Rhea" id="RHEA:29091"/>
        <dbReference type="Rhea" id="RHEA-COMP:9565"/>
        <dbReference type="Rhea" id="RHEA-COMP:9566"/>
        <dbReference type="ChEBI" id="CHEBI:15378"/>
        <dbReference type="ChEBI" id="CHEBI:16389"/>
        <dbReference type="ChEBI" id="CHEBI:17976"/>
        <dbReference type="ChEBI" id="CHEBI:57540"/>
        <dbReference type="ChEBI" id="CHEBI:57945"/>
        <dbReference type="EC" id="7.1.1.2"/>
    </reaction>
</comment>
<keyword evidence="13 17" id="KW-0830">Ubiquinone</keyword>
<keyword evidence="11 17" id="KW-1133">Transmembrane helix</keyword>
<dbReference type="GO" id="GO:0048039">
    <property type="term" value="F:ubiquinone binding"/>
    <property type="evidence" value="ECO:0007669"/>
    <property type="project" value="TreeGrafter"/>
</dbReference>
<evidence type="ECO:0000256" key="8">
    <source>
        <dbReference type="ARBA" id="ARBA00022692"/>
    </source>
</evidence>
<dbReference type="GO" id="GO:0031966">
    <property type="term" value="C:mitochondrial membrane"/>
    <property type="evidence" value="ECO:0007669"/>
    <property type="project" value="UniProtKB-SubCell"/>
</dbReference>
<feature type="transmembrane region" description="Helical" evidence="17">
    <location>
        <begin position="269"/>
        <end position="286"/>
    </location>
</feature>
<dbReference type="PRINTS" id="PR01437">
    <property type="entry name" value="NUOXDRDTASE4"/>
</dbReference>
<proteinExistence type="inferred from homology"/>
<dbReference type="GO" id="GO:0015990">
    <property type="term" value="P:electron transport coupled proton transport"/>
    <property type="evidence" value="ECO:0007669"/>
    <property type="project" value="TreeGrafter"/>
</dbReference>
<dbReference type="EMBL" id="PP056089">
    <property type="protein sequence ID" value="WYM45482.1"/>
    <property type="molecule type" value="Genomic_DNA"/>
</dbReference>
<feature type="transmembrane region" description="Helical" evidence="17">
    <location>
        <begin position="103"/>
        <end position="125"/>
    </location>
</feature>
<dbReference type="GO" id="GO:0003954">
    <property type="term" value="F:NADH dehydrogenase activity"/>
    <property type="evidence" value="ECO:0007669"/>
    <property type="project" value="TreeGrafter"/>
</dbReference>
<evidence type="ECO:0000256" key="14">
    <source>
        <dbReference type="ARBA" id="ARBA00023128"/>
    </source>
</evidence>
<comment type="subcellular location">
    <subcellularLocation>
        <location evidence="2 17">Mitochondrion membrane</location>
        <topology evidence="2 17">Multi-pass membrane protein</topology>
    </subcellularLocation>
</comment>
<comment type="similarity">
    <text evidence="3 17">Belongs to the complex I subunit 4 family.</text>
</comment>
<dbReference type="GO" id="GO:0008137">
    <property type="term" value="F:NADH dehydrogenase (ubiquinone) activity"/>
    <property type="evidence" value="ECO:0007669"/>
    <property type="project" value="UniProtKB-UniRule"/>
</dbReference>
<evidence type="ECO:0000256" key="1">
    <source>
        <dbReference type="ARBA" id="ARBA00003257"/>
    </source>
</evidence>
<keyword evidence="6 17" id="KW-0813">Transport</keyword>
<keyword evidence="7 17" id="KW-0679">Respiratory chain</keyword>
<feature type="transmembrane region" description="Helical" evidence="17">
    <location>
        <begin position="239"/>
        <end position="257"/>
    </location>
</feature>
<reference evidence="19" key="1">
    <citation type="submission" date="2023-12" db="EMBL/GenBank/DDBJ databases">
        <authorList>
            <person name="Li p."/>
        </authorList>
    </citation>
    <scope>NUCLEOTIDE SEQUENCE</scope>
</reference>
<evidence type="ECO:0000256" key="10">
    <source>
        <dbReference type="ARBA" id="ARBA00022982"/>
    </source>
</evidence>
<evidence type="ECO:0000259" key="18">
    <source>
        <dbReference type="Pfam" id="PF00361"/>
    </source>
</evidence>
<keyword evidence="15 17" id="KW-0472">Membrane</keyword>
<dbReference type="PANTHER" id="PTHR43507">
    <property type="entry name" value="NADH-UBIQUINONE OXIDOREDUCTASE CHAIN 4"/>
    <property type="match status" value="1"/>
</dbReference>
<dbReference type="Pfam" id="PF00361">
    <property type="entry name" value="Proton_antipo_M"/>
    <property type="match status" value="1"/>
</dbReference>
<dbReference type="EC" id="7.1.1.2" evidence="4 17"/>
<evidence type="ECO:0000256" key="12">
    <source>
        <dbReference type="ARBA" id="ARBA00023027"/>
    </source>
</evidence>
<evidence type="ECO:0000256" key="6">
    <source>
        <dbReference type="ARBA" id="ARBA00022448"/>
    </source>
</evidence>
<keyword evidence="10 17" id="KW-0249">Electron transport</keyword>
<dbReference type="AlphaFoldDB" id="A0AAU6QE56"/>
<keyword evidence="8 17" id="KW-0812">Transmembrane</keyword>
<feature type="transmembrane region" description="Helical" evidence="17">
    <location>
        <begin position="132"/>
        <end position="156"/>
    </location>
</feature>
<name>A0AAU6QE56_9ACAR</name>
<evidence type="ECO:0000256" key="15">
    <source>
        <dbReference type="ARBA" id="ARBA00023136"/>
    </source>
</evidence>
<evidence type="ECO:0000256" key="7">
    <source>
        <dbReference type="ARBA" id="ARBA00022660"/>
    </source>
</evidence>
<feature type="transmembrane region" description="Helical" evidence="17">
    <location>
        <begin position="81"/>
        <end position="97"/>
    </location>
</feature>
<feature type="transmembrane region" description="Helical" evidence="17">
    <location>
        <begin position="333"/>
        <end position="352"/>
    </location>
</feature>
<keyword evidence="9" id="KW-1278">Translocase</keyword>
<evidence type="ECO:0000256" key="16">
    <source>
        <dbReference type="ARBA" id="ARBA00049551"/>
    </source>
</evidence>
<evidence type="ECO:0000256" key="5">
    <source>
        <dbReference type="ARBA" id="ARBA00021006"/>
    </source>
</evidence>
<dbReference type="PANTHER" id="PTHR43507:SF20">
    <property type="entry name" value="NADH-UBIQUINONE OXIDOREDUCTASE CHAIN 4"/>
    <property type="match status" value="1"/>
</dbReference>